<evidence type="ECO:0000256" key="3">
    <source>
        <dbReference type="ARBA" id="ARBA00022833"/>
    </source>
</evidence>
<dbReference type="InterPro" id="IPR013083">
    <property type="entry name" value="Znf_RING/FYVE/PHD"/>
</dbReference>
<dbReference type="InterPro" id="IPR001666">
    <property type="entry name" value="PI_transfer"/>
</dbReference>
<evidence type="ECO:0000256" key="4">
    <source>
        <dbReference type="PROSITE-ProRule" id="PRU00091"/>
    </source>
</evidence>
<feature type="region of interest" description="Disordered" evidence="5">
    <location>
        <begin position="153"/>
        <end position="244"/>
    </location>
</feature>
<name>A0A7S0GUR4_9EUKA</name>
<dbReference type="InterPro" id="IPR023393">
    <property type="entry name" value="START-like_dom_sf"/>
</dbReference>
<proteinExistence type="predicted"/>
<feature type="compositionally biased region" description="Low complexity" evidence="5">
    <location>
        <begin position="330"/>
        <end position="346"/>
    </location>
</feature>
<dbReference type="InterPro" id="IPR055261">
    <property type="entry name" value="PI_transfer_N"/>
</dbReference>
<evidence type="ECO:0000256" key="2">
    <source>
        <dbReference type="ARBA" id="ARBA00022771"/>
    </source>
</evidence>
<evidence type="ECO:0000259" key="6">
    <source>
        <dbReference type="PROSITE" id="PS50178"/>
    </source>
</evidence>
<evidence type="ECO:0000256" key="1">
    <source>
        <dbReference type="ARBA" id="ARBA00022723"/>
    </source>
</evidence>
<evidence type="ECO:0000313" key="7">
    <source>
        <dbReference type="EMBL" id="CAD8438100.1"/>
    </source>
</evidence>
<keyword evidence="1" id="KW-0479">Metal-binding</keyword>
<accession>A0A7S0GUR4</accession>
<dbReference type="Gene3D" id="3.30.40.10">
    <property type="entry name" value="Zinc/RING finger domain, C3HC4 (zinc finger)"/>
    <property type="match status" value="1"/>
</dbReference>
<dbReference type="PANTHER" id="PTHR10658:SF11">
    <property type="entry name" value="VIBRATOR, ISOFORM B"/>
    <property type="match status" value="1"/>
</dbReference>
<gene>
    <name evidence="7" type="ORF">LAMO00422_LOCUS4760</name>
</gene>
<evidence type="ECO:0000256" key="5">
    <source>
        <dbReference type="SAM" id="MobiDB-lite"/>
    </source>
</evidence>
<dbReference type="Gene3D" id="3.30.530.20">
    <property type="match status" value="1"/>
</dbReference>
<dbReference type="Pfam" id="PF02121">
    <property type="entry name" value="IP_trans"/>
    <property type="match status" value="2"/>
</dbReference>
<feature type="compositionally biased region" description="Basic and acidic residues" evidence="5">
    <location>
        <begin position="207"/>
        <end position="231"/>
    </location>
</feature>
<feature type="compositionally biased region" description="Basic and acidic residues" evidence="5">
    <location>
        <begin position="318"/>
        <end position="329"/>
    </location>
</feature>
<reference evidence="7" key="1">
    <citation type="submission" date="2021-01" db="EMBL/GenBank/DDBJ databases">
        <authorList>
            <person name="Corre E."/>
            <person name="Pelletier E."/>
            <person name="Niang G."/>
            <person name="Scheremetjew M."/>
            <person name="Finn R."/>
            <person name="Kale V."/>
            <person name="Holt S."/>
            <person name="Cochrane G."/>
            <person name="Meng A."/>
            <person name="Brown T."/>
            <person name="Cohen L."/>
        </authorList>
    </citation>
    <scope>NUCLEOTIDE SEQUENCE</scope>
    <source>
        <strain evidence="7">CCMP2058</strain>
    </source>
</reference>
<dbReference type="PROSITE" id="PS50178">
    <property type="entry name" value="ZF_FYVE"/>
    <property type="match status" value="1"/>
</dbReference>
<dbReference type="SMART" id="SM00064">
    <property type="entry name" value="FYVE"/>
    <property type="match status" value="1"/>
</dbReference>
<organism evidence="7">
    <name type="scientific">Amorphochlora amoebiformis</name>
    <dbReference type="NCBI Taxonomy" id="1561963"/>
    <lineage>
        <taxon>Eukaryota</taxon>
        <taxon>Sar</taxon>
        <taxon>Rhizaria</taxon>
        <taxon>Cercozoa</taxon>
        <taxon>Chlorarachniophyceae</taxon>
        <taxon>Amorphochlora</taxon>
    </lineage>
</organism>
<dbReference type="InterPro" id="IPR017455">
    <property type="entry name" value="Znf_FYVE-rel"/>
</dbReference>
<dbReference type="EMBL" id="HBEM01006842">
    <property type="protein sequence ID" value="CAD8438100.1"/>
    <property type="molecule type" value="Transcribed_RNA"/>
</dbReference>
<keyword evidence="2 4" id="KW-0863">Zinc-finger</keyword>
<dbReference type="SUPFAM" id="SSF57903">
    <property type="entry name" value="FYVE/PHD zinc finger"/>
    <property type="match status" value="1"/>
</dbReference>
<dbReference type="InterPro" id="IPR011011">
    <property type="entry name" value="Znf_FYVE_PHD"/>
</dbReference>
<feature type="compositionally biased region" description="Basic and acidic residues" evidence="5">
    <location>
        <begin position="159"/>
        <end position="169"/>
    </location>
</feature>
<dbReference type="SUPFAM" id="SSF55961">
    <property type="entry name" value="Bet v1-like"/>
    <property type="match status" value="1"/>
</dbReference>
<dbReference type="AlphaFoldDB" id="A0A7S0GUR4"/>
<dbReference type="InterPro" id="IPR000306">
    <property type="entry name" value="Znf_FYVE"/>
</dbReference>
<dbReference type="Pfam" id="PF01363">
    <property type="entry name" value="FYVE"/>
    <property type="match status" value="1"/>
</dbReference>
<feature type="compositionally biased region" description="Polar residues" evidence="5">
    <location>
        <begin position="175"/>
        <end position="184"/>
    </location>
</feature>
<dbReference type="GO" id="GO:0008270">
    <property type="term" value="F:zinc ion binding"/>
    <property type="evidence" value="ECO:0007669"/>
    <property type="project" value="UniProtKB-KW"/>
</dbReference>
<feature type="compositionally biased region" description="Polar residues" evidence="5">
    <location>
        <begin position="347"/>
        <end position="357"/>
    </location>
</feature>
<dbReference type="GO" id="GO:0005548">
    <property type="term" value="F:phospholipid transporter activity"/>
    <property type="evidence" value="ECO:0007669"/>
    <property type="project" value="InterPro"/>
</dbReference>
<keyword evidence="3" id="KW-0862">Zinc</keyword>
<protein>
    <recommendedName>
        <fullName evidence="6">FYVE-type domain-containing protein</fullName>
    </recommendedName>
</protein>
<feature type="domain" description="FYVE-type" evidence="6">
    <location>
        <begin position="436"/>
        <end position="499"/>
    </location>
</feature>
<dbReference type="PANTHER" id="PTHR10658">
    <property type="entry name" value="PHOSPHATIDYLINOSITOL TRANSFER PROTEIN"/>
    <property type="match status" value="1"/>
</dbReference>
<feature type="compositionally biased region" description="Low complexity" evidence="5">
    <location>
        <begin position="192"/>
        <end position="206"/>
    </location>
</feature>
<feature type="region of interest" description="Disordered" evidence="5">
    <location>
        <begin position="318"/>
        <end position="358"/>
    </location>
</feature>
<sequence>MVKIVEFRIPLPLNTKEFKIALPYVVSRCSVQLSSRGTGDKVEVLVNEPFDDGKLKGQYTHKIFHVSRRLPEWIKTLIPALRGATLEEKSWNAFPYLKTLYSCSLLGERFRMQVESMHLDNDNGGTTNALNLPPDLLARRQIKRINIREVDSVSGVPNPKEHIPKEVDRGPLPPNWQSLIPNSESKPESNTEPKSLSSESSPSESNLESKSKSQSETSSEKSSEKHSEKYSENSSGEDAKGGGSRRPIMCCYKVVTLNVNIWPVQEQCEEFMLRTQVEKGITEVCTRAWCWIDDYINMDQKQLQQYMQSCIIKLREIDPDRSPDKKDSKTISNLSSNSKSKASLINESEQQGIQGSESKVERIRLGQQHHTPTCRVIPSIGSLNLPKFPKVSNLKESIMEILKNPTKRFLSENLTTNPNKNTVFLRRQVPPIWMSEDSAKKCVECSRDFGMLLRKHHCRGCGRVMCHACCKRFRVLSQFQDYYGLEPQRVCKSCDVFQDKAEEEERVRAQIHSKPKSQRELQMREMIRRRAKEHGDNIRKLQILSNLPHTNMPIYIYIYVNIYI</sequence>